<comment type="caution">
    <text evidence="7">The sequence shown here is derived from an EMBL/GenBank/DDBJ whole genome shotgun (WGS) entry which is preliminary data.</text>
</comment>
<dbReference type="PANTHER" id="PTHR15439:SF0">
    <property type="entry name" value="CELL DIVISION CYCLE AND APOPTOSIS REGULATOR PROTEIN 1-RELATED"/>
    <property type="match status" value="1"/>
</dbReference>
<reference evidence="7 8" key="1">
    <citation type="submission" date="2015-07" db="EMBL/GenBank/DDBJ databases">
        <title>High-quality genome of monoxenous trypanosomatid Leptomonas pyrrhocoris.</title>
        <authorList>
            <person name="Flegontov P."/>
            <person name="Butenko A."/>
            <person name="Firsov S."/>
            <person name="Vlcek C."/>
            <person name="Logacheva M.D."/>
            <person name="Field M."/>
            <person name="Filatov D."/>
            <person name="Flegontova O."/>
            <person name="Gerasimov E."/>
            <person name="Jackson A.P."/>
            <person name="Kelly S."/>
            <person name="Opperdoes F."/>
            <person name="O'Reilly A."/>
            <person name="Votypka J."/>
            <person name="Yurchenko V."/>
            <person name="Lukes J."/>
        </authorList>
    </citation>
    <scope>NUCLEOTIDE SEQUENCE [LARGE SCALE GENOMIC DNA]</scope>
    <source>
        <strain evidence="7">H10</strain>
    </source>
</reference>
<dbReference type="VEuPathDB" id="TriTrypDB:LpyrH10_01_5320"/>
<dbReference type="RefSeq" id="XP_015664757.1">
    <property type="nucleotide sequence ID" value="XM_015796749.1"/>
</dbReference>
<dbReference type="InterPro" id="IPR033489">
    <property type="entry name" value="RBBP6"/>
</dbReference>
<dbReference type="GO" id="GO:0006511">
    <property type="term" value="P:ubiquitin-dependent protein catabolic process"/>
    <property type="evidence" value="ECO:0007669"/>
    <property type="project" value="TreeGrafter"/>
</dbReference>
<dbReference type="Pfam" id="PF13696">
    <property type="entry name" value="zf-CCHC_2"/>
    <property type="match status" value="1"/>
</dbReference>
<dbReference type="InterPro" id="IPR036875">
    <property type="entry name" value="Znf_CCHC_sf"/>
</dbReference>
<dbReference type="Proteomes" id="UP000037923">
    <property type="component" value="Unassembled WGS sequence"/>
</dbReference>
<dbReference type="PANTHER" id="PTHR15439">
    <property type="entry name" value="RETINOBLASTOMA-BINDING PROTEIN 6"/>
    <property type="match status" value="1"/>
</dbReference>
<evidence type="ECO:0000256" key="1">
    <source>
        <dbReference type="ARBA" id="ARBA00022723"/>
    </source>
</evidence>
<proteinExistence type="predicted"/>
<organism evidence="7 8">
    <name type="scientific">Leptomonas pyrrhocoris</name>
    <name type="common">Firebug parasite</name>
    <dbReference type="NCBI Taxonomy" id="157538"/>
    <lineage>
        <taxon>Eukaryota</taxon>
        <taxon>Discoba</taxon>
        <taxon>Euglenozoa</taxon>
        <taxon>Kinetoplastea</taxon>
        <taxon>Metakinetoplastina</taxon>
        <taxon>Trypanosomatida</taxon>
        <taxon>Trypanosomatidae</taxon>
        <taxon>Leishmaniinae</taxon>
        <taxon>Leptomonas</taxon>
    </lineage>
</organism>
<evidence type="ECO:0000256" key="5">
    <source>
        <dbReference type="SAM" id="MobiDB-lite"/>
    </source>
</evidence>
<evidence type="ECO:0000256" key="2">
    <source>
        <dbReference type="ARBA" id="ARBA00022771"/>
    </source>
</evidence>
<keyword evidence="3" id="KW-0862">Zinc</keyword>
<feature type="compositionally biased region" description="Gly residues" evidence="5">
    <location>
        <begin position="149"/>
        <end position="173"/>
    </location>
</feature>
<dbReference type="GeneID" id="26900829"/>
<dbReference type="OrthoDB" id="106784at2759"/>
<accession>A0A0N1J5G0</accession>
<dbReference type="EMBL" id="LGTL01000001">
    <property type="protein sequence ID" value="KPA86319.1"/>
    <property type="molecule type" value="Genomic_DNA"/>
</dbReference>
<dbReference type="Gene3D" id="4.10.60.10">
    <property type="entry name" value="Zinc finger, CCHC-type"/>
    <property type="match status" value="1"/>
</dbReference>
<dbReference type="PROSITE" id="PS50158">
    <property type="entry name" value="ZF_CCHC"/>
    <property type="match status" value="1"/>
</dbReference>
<dbReference type="SUPFAM" id="SSF57756">
    <property type="entry name" value="Retrovirus zinc finger-like domains"/>
    <property type="match status" value="1"/>
</dbReference>
<protein>
    <recommendedName>
        <fullName evidence="6">CCHC-type domain-containing protein</fullName>
    </recommendedName>
</protein>
<evidence type="ECO:0000313" key="7">
    <source>
        <dbReference type="EMBL" id="KPA86318.1"/>
    </source>
</evidence>
<dbReference type="InterPro" id="IPR025829">
    <property type="entry name" value="Zn_knuckle_CX2CX3GHX4C"/>
</dbReference>
<dbReference type="OMA" id="CKEPLIM"/>
<sequence length="424" mass="44682">MVASITFRLKSSNHVGTIDMEGSVMSYSAAQQAIAAKLCAPPEEIDVFLAGSTSLLHPDDDLPAYAVVDVVRRTQSNKPAYPTRPKPALFSSSMDFPGTSGRAGGYGAGVAEMNADGQPLTEEERIAQLQAEVALDTGIDGVSTRPYHGGRGGGMSRGRGGGRGGAGTGAGDDGGTDFHFGSRGRGDAFRANMFENFRPPPKGYICHNCGKGGHLIQHCPSAKGGKALKMLSFPVGIPESMLEECTMDDPAPKFITRDHRLVKRRVDPFAFTAISIAGMGGSSGGADGPMHINDATNELPALGVKKQETGTPGNIDCNTNEAGNPATSPQPAPVDSKYICIVDHVVARNAMKMPCCGRLMCQACFTTMAEEAFNEARSLDDDDDTGVTCPSCGEPLIMDEVAPATEEREQIKALLAARKREREA</sequence>
<keyword evidence="8" id="KW-1185">Reference proteome</keyword>
<name>A0A0N1J5G0_LEPPY</name>
<dbReference type="GO" id="GO:0008270">
    <property type="term" value="F:zinc ion binding"/>
    <property type="evidence" value="ECO:0007669"/>
    <property type="project" value="UniProtKB-KW"/>
</dbReference>
<dbReference type="GO" id="GO:0005634">
    <property type="term" value="C:nucleus"/>
    <property type="evidence" value="ECO:0007669"/>
    <property type="project" value="TreeGrafter"/>
</dbReference>
<evidence type="ECO:0000259" key="6">
    <source>
        <dbReference type="PROSITE" id="PS50158"/>
    </source>
</evidence>
<evidence type="ECO:0000313" key="8">
    <source>
        <dbReference type="Proteomes" id="UP000037923"/>
    </source>
</evidence>
<evidence type="ECO:0000256" key="3">
    <source>
        <dbReference type="ARBA" id="ARBA00022833"/>
    </source>
</evidence>
<dbReference type="GO" id="GO:0006397">
    <property type="term" value="P:mRNA processing"/>
    <property type="evidence" value="ECO:0007669"/>
    <property type="project" value="InterPro"/>
</dbReference>
<dbReference type="GO" id="GO:0003676">
    <property type="term" value="F:nucleic acid binding"/>
    <property type="evidence" value="ECO:0007669"/>
    <property type="project" value="InterPro"/>
</dbReference>
<feature type="domain" description="CCHC-type" evidence="6">
    <location>
        <begin position="206"/>
        <end position="221"/>
    </location>
</feature>
<gene>
    <name evidence="7" type="ORF">ABB37_00532</name>
</gene>
<evidence type="ECO:0000256" key="4">
    <source>
        <dbReference type="PROSITE-ProRule" id="PRU00047"/>
    </source>
</evidence>
<dbReference type="GO" id="GO:0016567">
    <property type="term" value="P:protein ubiquitination"/>
    <property type="evidence" value="ECO:0007669"/>
    <property type="project" value="InterPro"/>
</dbReference>
<dbReference type="Gene3D" id="3.30.40.10">
    <property type="entry name" value="Zinc/RING finger domain, C3HC4 (zinc finger)"/>
    <property type="match status" value="1"/>
</dbReference>
<feature type="region of interest" description="Disordered" evidence="5">
    <location>
        <begin position="140"/>
        <end position="176"/>
    </location>
</feature>
<dbReference type="GO" id="GO:0061630">
    <property type="term" value="F:ubiquitin protein ligase activity"/>
    <property type="evidence" value="ECO:0007669"/>
    <property type="project" value="InterPro"/>
</dbReference>
<dbReference type="RefSeq" id="XP_015664758.1">
    <property type="nucleotide sequence ID" value="XM_015796750.1"/>
</dbReference>
<dbReference type="InterPro" id="IPR001878">
    <property type="entry name" value="Znf_CCHC"/>
</dbReference>
<keyword evidence="2 4" id="KW-0863">Zinc-finger</keyword>
<dbReference type="InterPro" id="IPR013083">
    <property type="entry name" value="Znf_RING/FYVE/PHD"/>
</dbReference>
<dbReference type="SUPFAM" id="SSF57850">
    <property type="entry name" value="RING/U-box"/>
    <property type="match status" value="1"/>
</dbReference>
<keyword evidence="1" id="KW-0479">Metal-binding</keyword>
<dbReference type="EMBL" id="LGTL01000001">
    <property type="protein sequence ID" value="KPA86318.1"/>
    <property type="molecule type" value="Genomic_DNA"/>
</dbReference>
<dbReference type="AlphaFoldDB" id="A0A0N1J5G0"/>